<dbReference type="GO" id="GO:0031436">
    <property type="term" value="C:BRCA1-BARD1 complex"/>
    <property type="evidence" value="ECO:0007669"/>
    <property type="project" value="TreeGrafter"/>
</dbReference>
<feature type="region of interest" description="Disordered" evidence="14">
    <location>
        <begin position="375"/>
        <end position="403"/>
    </location>
</feature>
<dbReference type="Pfam" id="PF00533">
    <property type="entry name" value="BRCT"/>
    <property type="match status" value="1"/>
</dbReference>
<dbReference type="Proteomes" id="UP001153737">
    <property type="component" value="Chromosome 7"/>
</dbReference>
<dbReference type="GO" id="GO:0045944">
    <property type="term" value="P:positive regulation of transcription by RNA polymerase II"/>
    <property type="evidence" value="ECO:0007669"/>
    <property type="project" value="TreeGrafter"/>
</dbReference>
<dbReference type="InterPro" id="IPR036420">
    <property type="entry name" value="BRCT_dom_sf"/>
</dbReference>
<keyword evidence="8" id="KW-0862">Zinc</keyword>
<evidence type="ECO:0000256" key="5">
    <source>
        <dbReference type="ARBA" id="ARBA00022737"/>
    </source>
</evidence>
<feature type="compositionally biased region" description="Basic and acidic residues" evidence="14">
    <location>
        <begin position="903"/>
        <end position="919"/>
    </location>
</feature>
<proteinExistence type="predicted"/>
<protein>
    <recommendedName>
        <fullName evidence="12">RING-type E3 ubiquitin transferase BRCA1</fullName>
    </recommendedName>
</protein>
<keyword evidence="9" id="KW-0234">DNA repair</keyword>
<accession>A0A9N9SKJ1</accession>
<evidence type="ECO:0000256" key="14">
    <source>
        <dbReference type="SAM" id="MobiDB-lite"/>
    </source>
</evidence>
<evidence type="ECO:0000256" key="9">
    <source>
        <dbReference type="ARBA" id="ARBA00023204"/>
    </source>
</evidence>
<evidence type="ECO:0000256" key="12">
    <source>
        <dbReference type="ARBA" id="ARBA00031556"/>
    </source>
</evidence>
<sequence length="1739" mass="199103">MDREKLLNFCNYIIKLKEKLQCTICLDIINDIAELDCGHKFCSGCFEEYKSNHKVITCPCCKSVIKRRSILYRDQYLNKLGAFVSSVCNILRETYHCEVEEIIHQQSAKNTVSKSKTRKSKDLFIQKCEKPSTAKTYKRDETCSSKPCSQEDAFDLLMRKTEPKANKIDKLMVNKNGTRHMYKKKREKEPESKYRILDFDDDANRAAVLQWLTDTRNKFDRLTQTQNFEDPDESIQFFDLTSVSQVKQSYCIPEPLMKVKQRNRAKSLDIEVKKVPEVKKRYSDGSVIDLTENYNIEEINTEEEKVVKKVEQNVLMHFIEDQYLDKLENELMKETNKKLKSKSSPKEECSSSGWDRIGKIAKTIRKKDKIPKKLNITIHSSQTSNKSKENSSNMNETKSVSKETKRLLKVQIVRMKDTQSRVKLAKQSEKKSKNLLQPRLQPLGLQSTRNEEISQKTIHENPSEIISIAEEPNTVEKVQNNSEEATKTYDLHDVEQYITKNMFLIEKDKSSDNTLGSNENGEVIYPDKKKDETQVNTEAVKDKIKILEVVVLRVDQGVDPSIEMNMNTTEDPFILPTQKWNTSDEVTSFSKKKNHVLENSANDTASKTIDGFLLPTQKWNTLDDELKCGENANKKADADNPFFMLTQENPLKDEIMHLKKDDFNMDTNIIEDEHLSNVGDLIEALQNDLVKCFEKIDINQTGLSELLDNMKKYLSHLKILTKNSSHVKECVDNSTQTVLEMHNKQFQTFLECSNKETQTELKISPKAIEMCNAEVQTYQDYYEVSRRRNDNISGIITQNTKNALESIISDPEILEVSNSKETIFKNVLEENILIDPELPDKSTSEKQNNQEENRKNDDFPEIMSQNTKNALESIIIDPEILEEPATKEPVSENVLEHLLVDHEIPEESTSKQQDEELGKSIDPSEVMTQKTKNAFESLTSRDSASEKPVLKKNQAGMTQNQIFTCSFDNLNFETQELQKKNVQKIVSQNRIQSQNKTVPLVEDEKDTSQSRPVSVLECTLNSNSSSRVNRKLIYTDGNHSKSKRPLSDSDSEEIILPKKRCNRFIRDDLSIEFDVNTENVESQRSKNSNILSDAADDVDYEGYLDKFMKKYDSDGIITTPKKVNETSTSHKPKENKTDNVSVDEMDCDAIVAKVNENVQSLLKFNDTTKSSYRTASQNSKKSSSNPLEQFDKQILKEKSQNSNKHLEELDAPLCSEMLKYFGENDLKDSEMSDIIGETESERMEPVPKRAKNGNLNLAFNIGEVTDLISCTPKRKENKKKSTPCGDICYDLDDSLDNAEFVNIKIDSEEKPVKEEKNNEDDLFSDDDIVETTPQKEKCSTEKRPNHTPEYFSEDFDFDFDALPPPIGFQDEPAQKEKENSISDGQITVIDVDTTIKELKQSLTPDGLSQFRTKCDEKDLDRSKVTVDLFNNKKPIPTSTPLSQRLETRQTLGFSPITGDKSLIEQAQSSKNALSSISISSTPRKSTIMTSTPRQKSIWNYVRSQQSSEKEVARPKPCIACTRLSKEQIQSISLLTNKKLATYSSVFDKTVSHMIVSVDDKNRLKDYTLKFVAAVAAGIWVLRFEWEPFEVLDDIGMPGPQASRLSGKECLLFRGFKFFCAGPFHSASQEDIEEVIKMQGGKLVSSLDKLTERDGRISLIITEAKATQDFQVYENWLELYRTVTVDMEWLSRSVGRYKILNIRKYVWCSDDNLEDYGYPAHLVESLDSSSEQYSTMSDKY</sequence>
<evidence type="ECO:0000256" key="1">
    <source>
        <dbReference type="ARBA" id="ARBA00004123"/>
    </source>
</evidence>
<dbReference type="SUPFAM" id="SSF52113">
    <property type="entry name" value="BRCT domain"/>
    <property type="match status" value="2"/>
</dbReference>
<feature type="region of interest" description="Disordered" evidence="14">
    <location>
        <begin position="835"/>
        <end position="862"/>
    </location>
</feature>
<evidence type="ECO:0000256" key="2">
    <source>
        <dbReference type="ARBA" id="ARBA00004286"/>
    </source>
</evidence>
<keyword evidence="4" id="KW-0479">Metal-binding</keyword>
<evidence type="ECO:0000313" key="18">
    <source>
        <dbReference type="Proteomes" id="UP001153737"/>
    </source>
</evidence>
<dbReference type="InterPro" id="IPR013083">
    <property type="entry name" value="Znf_RING/FYVE/PHD"/>
</dbReference>
<dbReference type="SUPFAM" id="SSF57850">
    <property type="entry name" value="RING/U-box"/>
    <property type="match status" value="1"/>
</dbReference>
<evidence type="ECO:0000256" key="8">
    <source>
        <dbReference type="ARBA" id="ARBA00022833"/>
    </source>
</evidence>
<feature type="compositionally biased region" description="Basic and acidic residues" evidence="14">
    <location>
        <begin position="838"/>
        <end position="858"/>
    </location>
</feature>
<evidence type="ECO:0000256" key="4">
    <source>
        <dbReference type="ARBA" id="ARBA00022723"/>
    </source>
</evidence>
<keyword evidence="6" id="KW-0227">DNA damage</keyword>
<dbReference type="GO" id="GO:0004842">
    <property type="term" value="F:ubiquitin-protein transferase activity"/>
    <property type="evidence" value="ECO:0007669"/>
    <property type="project" value="TreeGrafter"/>
</dbReference>
<dbReference type="GO" id="GO:0008270">
    <property type="term" value="F:zinc ion binding"/>
    <property type="evidence" value="ECO:0007669"/>
    <property type="project" value="UniProtKB-KW"/>
</dbReference>
<reference evidence="17" key="1">
    <citation type="submission" date="2022-01" db="EMBL/GenBank/DDBJ databases">
        <authorList>
            <person name="King R."/>
        </authorList>
    </citation>
    <scope>NUCLEOTIDE SEQUENCE</scope>
</reference>
<dbReference type="Gene3D" id="3.40.50.10190">
    <property type="entry name" value="BRCT domain"/>
    <property type="match status" value="2"/>
</dbReference>
<dbReference type="InterPro" id="IPR018957">
    <property type="entry name" value="Znf_C3HC4_RING-type"/>
</dbReference>
<evidence type="ECO:0000256" key="11">
    <source>
        <dbReference type="ARBA" id="ARBA00023306"/>
    </source>
</evidence>
<dbReference type="Pfam" id="PF00097">
    <property type="entry name" value="zf-C3HC4"/>
    <property type="match status" value="1"/>
</dbReference>
<dbReference type="OrthoDB" id="6105938at2759"/>
<organism evidence="17 18">
    <name type="scientific">Phaedon cochleariae</name>
    <name type="common">Mustard beetle</name>
    <dbReference type="NCBI Taxonomy" id="80249"/>
    <lineage>
        <taxon>Eukaryota</taxon>
        <taxon>Metazoa</taxon>
        <taxon>Ecdysozoa</taxon>
        <taxon>Arthropoda</taxon>
        <taxon>Hexapoda</taxon>
        <taxon>Insecta</taxon>
        <taxon>Pterygota</taxon>
        <taxon>Neoptera</taxon>
        <taxon>Endopterygota</taxon>
        <taxon>Coleoptera</taxon>
        <taxon>Polyphaga</taxon>
        <taxon>Cucujiformia</taxon>
        <taxon>Chrysomeloidea</taxon>
        <taxon>Chrysomelidae</taxon>
        <taxon>Chrysomelinae</taxon>
        <taxon>Chrysomelini</taxon>
        <taxon>Phaedon</taxon>
    </lineage>
</organism>
<comment type="subcellular location">
    <subcellularLocation>
        <location evidence="2">Chromosome</location>
    </subcellularLocation>
    <subcellularLocation>
        <location evidence="1">Nucleus</location>
    </subcellularLocation>
</comment>
<evidence type="ECO:0000256" key="10">
    <source>
        <dbReference type="ARBA" id="ARBA00023242"/>
    </source>
</evidence>
<dbReference type="PANTHER" id="PTHR13763">
    <property type="entry name" value="BREAST CANCER TYPE 1 SUSCEPTIBILITY PROTEIN BRCA1"/>
    <property type="match status" value="1"/>
</dbReference>
<keyword evidence="5" id="KW-0677">Repeat</keyword>
<evidence type="ECO:0000256" key="13">
    <source>
        <dbReference type="PROSITE-ProRule" id="PRU00175"/>
    </source>
</evidence>
<feature type="compositionally biased region" description="Low complexity" evidence="14">
    <location>
        <begin position="375"/>
        <end position="398"/>
    </location>
</feature>
<evidence type="ECO:0000313" key="17">
    <source>
        <dbReference type="EMBL" id="CAG9823560.1"/>
    </source>
</evidence>
<keyword evidence="10" id="KW-0539">Nucleus</keyword>
<keyword evidence="18" id="KW-1185">Reference proteome</keyword>
<dbReference type="Gene3D" id="3.30.40.10">
    <property type="entry name" value="Zinc/RING finger domain, C3HC4 (zinc finger)"/>
    <property type="match status" value="1"/>
</dbReference>
<dbReference type="SMART" id="SM00184">
    <property type="entry name" value="RING"/>
    <property type="match status" value="1"/>
</dbReference>
<feature type="domain" description="RING-type" evidence="15">
    <location>
        <begin position="22"/>
        <end position="62"/>
    </location>
</feature>
<dbReference type="InterPro" id="IPR031099">
    <property type="entry name" value="BRCA1-associated"/>
</dbReference>
<feature type="compositionally biased region" description="Polar residues" evidence="14">
    <location>
        <begin position="1169"/>
        <end position="1187"/>
    </location>
</feature>
<evidence type="ECO:0000256" key="7">
    <source>
        <dbReference type="ARBA" id="ARBA00022771"/>
    </source>
</evidence>
<keyword evidence="3" id="KW-0158">Chromosome</keyword>
<dbReference type="InterPro" id="IPR001357">
    <property type="entry name" value="BRCT_dom"/>
</dbReference>
<dbReference type="PROSITE" id="PS50172">
    <property type="entry name" value="BRCT"/>
    <property type="match status" value="1"/>
</dbReference>
<evidence type="ECO:0000256" key="3">
    <source>
        <dbReference type="ARBA" id="ARBA00022454"/>
    </source>
</evidence>
<keyword evidence="11" id="KW-0131">Cell cycle</keyword>
<dbReference type="GO" id="GO:0000724">
    <property type="term" value="P:double-strand break repair via homologous recombination"/>
    <property type="evidence" value="ECO:0007669"/>
    <property type="project" value="TreeGrafter"/>
</dbReference>
<evidence type="ECO:0000259" key="16">
    <source>
        <dbReference type="PROSITE" id="PS50172"/>
    </source>
</evidence>
<dbReference type="PROSITE" id="PS50089">
    <property type="entry name" value="ZF_RING_2"/>
    <property type="match status" value="1"/>
</dbReference>
<feature type="region of interest" description="Disordered" evidence="14">
    <location>
        <begin position="1169"/>
        <end position="1188"/>
    </location>
</feature>
<name>A0A9N9SKJ1_PHACE</name>
<evidence type="ECO:0000259" key="15">
    <source>
        <dbReference type="PROSITE" id="PS50089"/>
    </source>
</evidence>
<dbReference type="EMBL" id="OU896713">
    <property type="protein sequence ID" value="CAG9823560.1"/>
    <property type="molecule type" value="Genomic_DNA"/>
</dbReference>
<dbReference type="GO" id="GO:0005694">
    <property type="term" value="C:chromosome"/>
    <property type="evidence" value="ECO:0007669"/>
    <property type="project" value="UniProtKB-SubCell"/>
</dbReference>
<reference evidence="17" key="2">
    <citation type="submission" date="2022-10" db="EMBL/GenBank/DDBJ databases">
        <authorList>
            <consortium name="ENA_rothamsted_submissions"/>
            <consortium name="culmorum"/>
            <person name="King R."/>
        </authorList>
    </citation>
    <scope>NUCLEOTIDE SEQUENCE</scope>
</reference>
<gene>
    <name evidence="17" type="ORF">PHAECO_LOCUS11251</name>
</gene>
<keyword evidence="7 13" id="KW-0863">Zinc-finger</keyword>
<dbReference type="InterPro" id="IPR001841">
    <property type="entry name" value="Znf_RING"/>
</dbReference>
<feature type="domain" description="BRCT" evidence="16">
    <location>
        <begin position="1607"/>
        <end position="1706"/>
    </location>
</feature>
<dbReference type="PANTHER" id="PTHR13763:SF0">
    <property type="entry name" value="BREAST CANCER TYPE 1 SUSCEPTIBILITY PROTEIN"/>
    <property type="match status" value="1"/>
</dbReference>
<evidence type="ECO:0000256" key="6">
    <source>
        <dbReference type="ARBA" id="ARBA00022763"/>
    </source>
</evidence>
<dbReference type="GO" id="GO:0070531">
    <property type="term" value="C:BRCA1-A complex"/>
    <property type="evidence" value="ECO:0007669"/>
    <property type="project" value="TreeGrafter"/>
</dbReference>
<feature type="region of interest" description="Disordered" evidence="14">
    <location>
        <begin position="903"/>
        <end position="928"/>
    </location>
</feature>